<reference evidence="2" key="1">
    <citation type="journal article" date="2019" name="Int. J. Syst. Evol. Microbiol.">
        <title>The Global Catalogue of Microorganisms (GCM) 10K type strain sequencing project: providing services to taxonomists for standard genome sequencing and annotation.</title>
        <authorList>
            <consortium name="The Broad Institute Genomics Platform"/>
            <consortium name="The Broad Institute Genome Sequencing Center for Infectious Disease"/>
            <person name="Wu L."/>
            <person name="Ma J."/>
        </authorList>
    </citation>
    <scope>NUCLEOTIDE SEQUENCE [LARGE SCALE GENOMIC DNA]</scope>
    <source>
        <strain evidence="2">CCUG 62974</strain>
    </source>
</reference>
<dbReference type="SUPFAM" id="SSF53850">
    <property type="entry name" value="Periplasmic binding protein-like II"/>
    <property type="match status" value="1"/>
</dbReference>
<comment type="caution">
    <text evidence="1">The sequence shown here is derived from an EMBL/GenBank/DDBJ whole genome shotgun (WGS) entry which is preliminary data.</text>
</comment>
<keyword evidence="2" id="KW-1185">Reference proteome</keyword>
<evidence type="ECO:0000313" key="1">
    <source>
        <dbReference type="EMBL" id="MFD0888076.1"/>
    </source>
</evidence>
<accession>A0ABW3DYA7</accession>
<organism evidence="1 2">
    <name type="scientific">Streptosporangium algeriense</name>
    <dbReference type="NCBI Taxonomy" id="1682748"/>
    <lineage>
        <taxon>Bacteria</taxon>
        <taxon>Bacillati</taxon>
        <taxon>Actinomycetota</taxon>
        <taxon>Actinomycetes</taxon>
        <taxon>Streptosporangiales</taxon>
        <taxon>Streptosporangiaceae</taxon>
        <taxon>Streptosporangium</taxon>
    </lineage>
</organism>
<gene>
    <name evidence="1" type="ORF">ACFQ08_26350</name>
</gene>
<proteinExistence type="predicted"/>
<evidence type="ECO:0008006" key="3">
    <source>
        <dbReference type="Google" id="ProtNLM"/>
    </source>
</evidence>
<dbReference type="PANTHER" id="PTHR30290">
    <property type="entry name" value="PERIPLASMIC BINDING COMPONENT OF ABC TRANSPORTER"/>
    <property type="match status" value="1"/>
</dbReference>
<evidence type="ECO:0000313" key="2">
    <source>
        <dbReference type="Proteomes" id="UP001597024"/>
    </source>
</evidence>
<feature type="non-terminal residue" evidence="1">
    <location>
        <position position="1"/>
    </location>
</feature>
<dbReference type="EMBL" id="JBHTHX010001178">
    <property type="protein sequence ID" value="MFD0888076.1"/>
    <property type="molecule type" value="Genomic_DNA"/>
</dbReference>
<protein>
    <recommendedName>
        <fullName evidence="3">Solute-binding protein family 5 domain-containing protein</fullName>
    </recommendedName>
</protein>
<dbReference type="Proteomes" id="UP001597024">
    <property type="component" value="Unassembled WGS sequence"/>
</dbReference>
<dbReference type="InterPro" id="IPR039424">
    <property type="entry name" value="SBP_5"/>
</dbReference>
<dbReference type="Gene3D" id="3.10.105.10">
    <property type="entry name" value="Dipeptide-binding Protein, Domain 3"/>
    <property type="match status" value="1"/>
</dbReference>
<sequence length="167" mass="18940">GWRMSLRLYYMATFDGHSGLAASVAEDLAAVGIRVEHSGLDSETWSRQISGEGDFDLTISGGNMMPDPDITASRLATGGQRNHLKLSNPEADACYAAARATVDRRERVAHYRRLQEVWARDVSVVPLFWYCIYLLRSDKFFGWADQIDFRVPFWHWGRIRRVAGGED</sequence>
<name>A0ABW3DYA7_9ACTN</name>